<evidence type="ECO:0000259" key="12">
    <source>
        <dbReference type="Pfam" id="PF19282"/>
    </source>
</evidence>
<evidence type="ECO:0000256" key="9">
    <source>
        <dbReference type="ARBA" id="ARBA00032199"/>
    </source>
</evidence>
<dbReference type="Pfam" id="PF08389">
    <property type="entry name" value="Xpo1"/>
    <property type="match status" value="1"/>
</dbReference>
<evidence type="ECO:0000256" key="6">
    <source>
        <dbReference type="ARBA" id="ARBA00022884"/>
    </source>
</evidence>
<gene>
    <name evidence="13" type="ORF">CTEN210_16766</name>
</gene>
<keyword evidence="14" id="KW-1185">Reference proteome</keyword>
<dbReference type="GO" id="GO:0000049">
    <property type="term" value="F:tRNA binding"/>
    <property type="evidence" value="ECO:0007669"/>
    <property type="project" value="UniProtKB-UniRule"/>
</dbReference>
<keyword evidence="4 10" id="KW-0963">Cytoplasm</keyword>
<name>A0AAD3HE40_9STRA</name>
<dbReference type="Pfam" id="PF19282">
    <property type="entry name" value="Exportin-T"/>
    <property type="match status" value="1"/>
</dbReference>
<organism evidence="13 14">
    <name type="scientific">Chaetoceros tenuissimus</name>
    <dbReference type="NCBI Taxonomy" id="426638"/>
    <lineage>
        <taxon>Eukaryota</taxon>
        <taxon>Sar</taxon>
        <taxon>Stramenopiles</taxon>
        <taxon>Ochrophyta</taxon>
        <taxon>Bacillariophyta</taxon>
        <taxon>Coscinodiscophyceae</taxon>
        <taxon>Chaetocerotophycidae</taxon>
        <taxon>Chaetocerotales</taxon>
        <taxon>Chaetocerotaceae</taxon>
        <taxon>Chaetoceros</taxon>
    </lineage>
</organism>
<dbReference type="GO" id="GO:0016363">
    <property type="term" value="C:nuclear matrix"/>
    <property type="evidence" value="ECO:0007669"/>
    <property type="project" value="TreeGrafter"/>
</dbReference>
<dbReference type="GO" id="GO:0005643">
    <property type="term" value="C:nuclear pore"/>
    <property type="evidence" value="ECO:0007669"/>
    <property type="project" value="TreeGrafter"/>
</dbReference>
<feature type="domain" description="Exportin-1/Importin-beta-like" evidence="11">
    <location>
        <begin position="95"/>
        <end position="260"/>
    </location>
</feature>
<evidence type="ECO:0000256" key="3">
    <source>
        <dbReference type="ARBA" id="ARBA00022448"/>
    </source>
</evidence>
<comment type="caution">
    <text evidence="13">The sequence shown here is derived from an EMBL/GenBank/DDBJ whole genome shotgun (WGS) entry which is preliminary data.</text>
</comment>
<dbReference type="GO" id="GO:0031267">
    <property type="term" value="F:small GTPase binding"/>
    <property type="evidence" value="ECO:0007669"/>
    <property type="project" value="InterPro"/>
</dbReference>
<evidence type="ECO:0000256" key="1">
    <source>
        <dbReference type="ARBA" id="ARBA00004496"/>
    </source>
</evidence>
<dbReference type="Proteomes" id="UP001054902">
    <property type="component" value="Unassembled WGS sequence"/>
</dbReference>
<comment type="function">
    <text evidence="10">tRNA nucleus export receptor which facilitates tRNA translocation across the nuclear pore complex.</text>
</comment>
<keyword evidence="7 10" id="KW-0539">Nucleus</keyword>
<evidence type="ECO:0000256" key="2">
    <source>
        <dbReference type="ARBA" id="ARBA00018928"/>
    </source>
</evidence>
<evidence type="ECO:0000256" key="8">
    <source>
        <dbReference type="ARBA" id="ARBA00029784"/>
    </source>
</evidence>
<comment type="similarity">
    <text evidence="10">Belongs to the exportin family.</text>
</comment>
<protein>
    <recommendedName>
        <fullName evidence="2 10">Exportin-T</fullName>
    </recommendedName>
    <alternativeName>
        <fullName evidence="8 10">Exportin(tRNA)</fullName>
    </alternativeName>
    <alternativeName>
        <fullName evidence="9 10">tRNA exportin</fullName>
    </alternativeName>
</protein>
<dbReference type="InterPro" id="IPR013598">
    <property type="entry name" value="Exportin-1/Importin-b-like"/>
</dbReference>
<keyword evidence="3 10" id="KW-0813">Transport</keyword>
<dbReference type="SUPFAM" id="SSF48371">
    <property type="entry name" value="ARM repeat"/>
    <property type="match status" value="1"/>
</dbReference>
<sequence>MLNHMCNAQVDGGAQLCGQVLNLAFSKSNPADATQCNQENSVVFYALTTLQRALCKTKVNDCIVPYQCRDSLRQIIYHHIFKVPGQTSDETQIMPKYMRTKVGVVVALLIKHDFIDRWQNAFQELIQLAACEVKPESILDITRKEIFLRVLNAFCDEVVEDTTLEKNTLIKDVIRGMKTSISCEVVLENTISADIIKALISLFQCNIQHMFETNGTKIGAMEARKLPIRSLSVLKRFISWIDLSLVANETVIGLLESSISHAGAGDAEDEDGDGSLPSQCAAEAVECMKEIIGKGMEDDKKIELIYNVNLLERIMSSGVNLETVDGTHINVVIKIAELVNSIGSELLRHWTSLPLSAHDLNRLVPHLNILTEIFFKCFAYDDIDVSGAVVSLASQYILLLQKEMEGLIQNKHFLVSPHLPQMLSVMYNQMKYPSDFEFDYEDEDEAEEEVYRSELRKLNQTIIRASPGIALQFLCTTLSQVPTPLSSSTTNEIEAALRLIYHYCEGIRPPPGTKVVLKDPTFCEVLIALHTSDITSHPHREVLILYYDIAVRYADLLKEKPELLPNILGSISGTNGLQHPHPRVRSRCCYLLLKLVKSLGQTLRQFVETAIIGINALISHQVLSLHPDDSLYLFETIGLLLGQTDIGEDDQRKYLIDIMMPHMKLIESLLRSPELEQDPQEAGEKLSYSIASIAFLSKGFGRNISAGAQSVLKETVQPCLNILQAMPTSAVVRNKILIYLQRMVYCVGSEMLQVLQPFLEILIANCFQEDILDVAQLMNQLCIKFKADAMSIVDVCVLPLLHKATELLPDTSGKAQADIPPHILTEILHLKKIMLVTLYTITNSECAAVLVSPRNITSLEHILKMAKEGALMTPEPVVKKTSVQIFVCLTEHWLATTNPNIDASITTGFRSYLMDQFLPTMIQVFLSKNFNEKNLNEFRLVREVANIFFILQTKCDFDLPQYLANIVSSQTQQAVDPATYNVFHNPTSKKDIEKAMKFFMLQVKPKLV</sequence>
<evidence type="ECO:0000256" key="10">
    <source>
        <dbReference type="RuleBase" id="RU366037"/>
    </source>
</evidence>
<evidence type="ECO:0000259" key="11">
    <source>
        <dbReference type="Pfam" id="PF08389"/>
    </source>
</evidence>
<dbReference type="InterPro" id="IPR040017">
    <property type="entry name" value="XPOT"/>
</dbReference>
<comment type="subcellular location">
    <subcellularLocation>
        <location evidence="1 10">Cytoplasm</location>
    </subcellularLocation>
    <subcellularLocation>
        <location evidence="10">Nucleus</location>
    </subcellularLocation>
    <text evidence="10">Shuttles between the nucleus and the cytoplasm.</text>
</comment>
<evidence type="ECO:0000313" key="14">
    <source>
        <dbReference type="Proteomes" id="UP001054902"/>
    </source>
</evidence>
<dbReference type="InterPro" id="IPR011989">
    <property type="entry name" value="ARM-like"/>
</dbReference>
<keyword evidence="5 10" id="KW-0820">tRNA-binding</keyword>
<dbReference type="EMBL" id="BLLK01000069">
    <property type="protein sequence ID" value="GFH60290.1"/>
    <property type="molecule type" value="Genomic_DNA"/>
</dbReference>
<dbReference type="InterPro" id="IPR016024">
    <property type="entry name" value="ARM-type_fold"/>
</dbReference>
<dbReference type="AlphaFoldDB" id="A0AAD3HE40"/>
<reference evidence="13 14" key="1">
    <citation type="journal article" date="2021" name="Sci. Rep.">
        <title>The genome of the diatom Chaetoceros tenuissimus carries an ancient integrated fragment of an extant virus.</title>
        <authorList>
            <person name="Hongo Y."/>
            <person name="Kimura K."/>
            <person name="Takaki Y."/>
            <person name="Yoshida Y."/>
            <person name="Baba S."/>
            <person name="Kobayashi G."/>
            <person name="Nagasaki K."/>
            <person name="Hano T."/>
            <person name="Tomaru Y."/>
        </authorList>
    </citation>
    <scope>NUCLEOTIDE SEQUENCE [LARGE SCALE GENOMIC DNA]</scope>
    <source>
        <strain evidence="13 14">NIES-3715</strain>
    </source>
</reference>
<feature type="domain" description="Exportin-T C-terminal" evidence="12">
    <location>
        <begin position="376"/>
        <end position="1002"/>
    </location>
</feature>
<dbReference type="GO" id="GO:0005737">
    <property type="term" value="C:cytoplasm"/>
    <property type="evidence" value="ECO:0007669"/>
    <property type="project" value="UniProtKB-SubCell"/>
</dbReference>
<dbReference type="PANTHER" id="PTHR15952">
    <property type="entry name" value="EXPORTIN-T/LOS1"/>
    <property type="match status" value="1"/>
</dbReference>
<keyword evidence="6 10" id="KW-0694">RNA-binding</keyword>
<proteinExistence type="inferred from homology"/>
<evidence type="ECO:0000313" key="13">
    <source>
        <dbReference type="EMBL" id="GFH60290.1"/>
    </source>
</evidence>
<evidence type="ECO:0000256" key="7">
    <source>
        <dbReference type="ARBA" id="ARBA00023242"/>
    </source>
</evidence>
<evidence type="ECO:0000256" key="5">
    <source>
        <dbReference type="ARBA" id="ARBA00022555"/>
    </source>
</evidence>
<evidence type="ECO:0000256" key="4">
    <source>
        <dbReference type="ARBA" id="ARBA00022490"/>
    </source>
</evidence>
<dbReference type="InterPro" id="IPR045546">
    <property type="entry name" value="Exportin-T_C"/>
</dbReference>
<dbReference type="PANTHER" id="PTHR15952:SF11">
    <property type="entry name" value="EXPORTIN-T"/>
    <property type="match status" value="1"/>
</dbReference>
<dbReference type="GO" id="GO:0071528">
    <property type="term" value="P:tRNA re-export from nucleus"/>
    <property type="evidence" value="ECO:0007669"/>
    <property type="project" value="UniProtKB-UniRule"/>
</dbReference>
<dbReference type="Gene3D" id="1.25.10.10">
    <property type="entry name" value="Leucine-rich Repeat Variant"/>
    <property type="match status" value="1"/>
</dbReference>
<accession>A0AAD3HE40</accession>